<dbReference type="PANTHER" id="PTHR14464:SF4">
    <property type="entry name" value="EXONUCLEASE V"/>
    <property type="match status" value="1"/>
</dbReference>
<evidence type="ECO:0000256" key="1">
    <source>
        <dbReference type="ARBA" id="ARBA00009797"/>
    </source>
</evidence>
<comment type="similarity">
    <text evidence="1">Belongs to the EXO5 family.</text>
</comment>
<protein>
    <submittedName>
        <fullName evidence="2">Exonuclease V</fullName>
    </submittedName>
</protein>
<proteinExistence type="inferred from homology"/>
<dbReference type="Proteomes" id="UP001558713">
    <property type="component" value="Unassembled WGS sequence"/>
</dbReference>
<dbReference type="InterPro" id="IPR011604">
    <property type="entry name" value="PDDEXK-like_dom_sf"/>
</dbReference>
<sequence length="262" mass="31299">MYLFFRRISRLSARMDISRRFLSSIPPNGGGIWLPSTYVERFRSHQSLWVSDLTSAYWCEKQLEFQLLSGRDRHNQLEKEVTNLIYLNFCKSLCRFINHFLMLFSLSKKQQNICHYSQMSMSQRPSANDQWIEKLTIALQKLTVFRDYKCTRELMIITSIEGHWVIGKIDELRCDRSGQLTLIGTRTRNRMPREEQKKRDHFQVMLYKHMLDSLVSRKKFPVLYFFTHFSLNRYTLLSENVVQRIQALNMEAVTLEDLVLHI</sequence>
<dbReference type="Pfam" id="PF09810">
    <property type="entry name" value="Exo5"/>
    <property type="match status" value="2"/>
</dbReference>
<keyword evidence="2" id="KW-0540">Nuclease</keyword>
<name>A0ABD0ZI58_CARAN</name>
<dbReference type="GO" id="GO:0004527">
    <property type="term" value="F:exonuclease activity"/>
    <property type="evidence" value="ECO:0007669"/>
    <property type="project" value="UniProtKB-KW"/>
</dbReference>
<gene>
    <name evidence="2" type="ORF">V5N11_003946</name>
</gene>
<comment type="caution">
    <text evidence="2">The sequence shown here is derived from an EMBL/GenBank/DDBJ whole genome shotgun (WGS) entry which is preliminary data.</text>
</comment>
<dbReference type="InterPro" id="IPR019190">
    <property type="entry name" value="EXOV"/>
</dbReference>
<dbReference type="EMBL" id="JBANAX010000755">
    <property type="protein sequence ID" value="KAL1194351.1"/>
    <property type="molecule type" value="Genomic_DNA"/>
</dbReference>
<keyword evidence="2" id="KW-0378">Hydrolase</keyword>
<reference evidence="2 3" key="1">
    <citation type="submission" date="2024-04" db="EMBL/GenBank/DDBJ databases">
        <title>Genome assembly C_amara_ONT_v2.</title>
        <authorList>
            <person name="Yant L."/>
            <person name="Moore C."/>
            <person name="Slenker M."/>
        </authorList>
    </citation>
    <scope>NUCLEOTIDE SEQUENCE [LARGE SCALE GENOMIC DNA]</scope>
    <source>
        <tissue evidence="2">Leaf</tissue>
    </source>
</reference>
<evidence type="ECO:0000313" key="2">
    <source>
        <dbReference type="EMBL" id="KAL1194351.1"/>
    </source>
</evidence>
<organism evidence="2 3">
    <name type="scientific">Cardamine amara subsp. amara</name>
    <dbReference type="NCBI Taxonomy" id="228776"/>
    <lineage>
        <taxon>Eukaryota</taxon>
        <taxon>Viridiplantae</taxon>
        <taxon>Streptophyta</taxon>
        <taxon>Embryophyta</taxon>
        <taxon>Tracheophyta</taxon>
        <taxon>Spermatophyta</taxon>
        <taxon>Magnoliopsida</taxon>
        <taxon>eudicotyledons</taxon>
        <taxon>Gunneridae</taxon>
        <taxon>Pentapetalae</taxon>
        <taxon>rosids</taxon>
        <taxon>malvids</taxon>
        <taxon>Brassicales</taxon>
        <taxon>Brassicaceae</taxon>
        <taxon>Cardamineae</taxon>
        <taxon>Cardamine</taxon>
    </lineage>
</organism>
<keyword evidence="2" id="KW-0269">Exonuclease</keyword>
<dbReference type="Gene3D" id="3.90.320.10">
    <property type="match status" value="1"/>
</dbReference>
<keyword evidence="3" id="KW-1185">Reference proteome</keyword>
<evidence type="ECO:0000313" key="3">
    <source>
        <dbReference type="Proteomes" id="UP001558713"/>
    </source>
</evidence>
<dbReference type="PANTHER" id="PTHR14464">
    <property type="entry name" value="EXONUCLEASE V"/>
    <property type="match status" value="1"/>
</dbReference>
<accession>A0ABD0ZI58</accession>
<dbReference type="AlphaFoldDB" id="A0ABD0ZI58"/>